<evidence type="ECO:0000256" key="9">
    <source>
        <dbReference type="ARBA" id="ARBA00023136"/>
    </source>
</evidence>
<keyword evidence="8" id="KW-0626">Porin</keyword>
<dbReference type="InterPro" id="IPR002299">
    <property type="entry name" value="Porin_Neis"/>
</dbReference>
<evidence type="ECO:0000256" key="5">
    <source>
        <dbReference type="ARBA" id="ARBA00022692"/>
    </source>
</evidence>
<evidence type="ECO:0000256" key="3">
    <source>
        <dbReference type="ARBA" id="ARBA00022448"/>
    </source>
</evidence>
<dbReference type="CDD" id="cd00342">
    <property type="entry name" value="gram_neg_porins"/>
    <property type="match status" value="1"/>
</dbReference>
<evidence type="ECO:0000313" key="14">
    <source>
        <dbReference type="Proteomes" id="UP001489897"/>
    </source>
</evidence>
<evidence type="ECO:0000256" key="2">
    <source>
        <dbReference type="ARBA" id="ARBA00011233"/>
    </source>
</evidence>
<feature type="domain" description="Porin" evidence="12">
    <location>
        <begin position="11"/>
        <end position="353"/>
    </location>
</feature>
<evidence type="ECO:0000256" key="7">
    <source>
        <dbReference type="ARBA" id="ARBA00023065"/>
    </source>
</evidence>
<dbReference type="InterPro" id="IPR033900">
    <property type="entry name" value="Gram_neg_porin_domain"/>
</dbReference>
<evidence type="ECO:0000256" key="11">
    <source>
        <dbReference type="SAM" id="SignalP"/>
    </source>
</evidence>
<dbReference type="EMBL" id="JAYMRV010000015">
    <property type="protein sequence ID" value="MEM5426197.1"/>
    <property type="molecule type" value="Genomic_DNA"/>
</dbReference>
<feature type="signal peptide" evidence="11">
    <location>
        <begin position="1"/>
        <end position="21"/>
    </location>
</feature>
<evidence type="ECO:0000256" key="8">
    <source>
        <dbReference type="ARBA" id="ARBA00023114"/>
    </source>
</evidence>
<keyword evidence="5" id="KW-0812">Transmembrane</keyword>
<sequence length="388" mass="41120">MPGWERSIFLALFGASSLAQAQGTVNLYGVLDEGIMYQSNVADSKRISLDSLSGLMGSRWGLTGSEDLSGGLHATFTLESGVNLNQGQAGQGGLLFGRQAFIGIKSDNCGGLTFGRQYDMIFYFPEPLTAEALVGGAPAGHPGDLDNASNTVRPNNSVRYMSPDIYGASFGIEYSFGGIAGNFTSTSGYSVGAGYVNGPLKLGASFEYFKNPTAAPGTGFFTAYLNGISPLQGAINRGYASAQAYQSVVVASNFTIGRVIVAASFSNVQYANLALPQLDGTVIFNNYDVGIMYRFSQAWTVAASYDYLQSNGIQDVSGHILGNQHFNQVTISTDYFLSKRIDVYFEIGWQQASGTSSLGVPAVASVANVGDSSSNRQILARAAIRQKF</sequence>
<dbReference type="InterPro" id="IPR001702">
    <property type="entry name" value="Porin_Gram-ve"/>
</dbReference>
<keyword evidence="6 11" id="KW-0732">Signal</keyword>
<dbReference type="Pfam" id="PF13609">
    <property type="entry name" value="Porin_4"/>
    <property type="match status" value="1"/>
</dbReference>
<keyword evidence="9" id="KW-0472">Membrane</keyword>
<dbReference type="Gene3D" id="2.40.160.10">
    <property type="entry name" value="Porin"/>
    <property type="match status" value="1"/>
</dbReference>
<organism evidence="13 14">
    <name type="scientific">Paraburkholderia ferrariae</name>
    <dbReference type="NCBI Taxonomy" id="386056"/>
    <lineage>
        <taxon>Bacteria</taxon>
        <taxon>Pseudomonadati</taxon>
        <taxon>Pseudomonadota</taxon>
        <taxon>Betaproteobacteria</taxon>
        <taxon>Burkholderiales</taxon>
        <taxon>Burkholderiaceae</taxon>
        <taxon>Paraburkholderia</taxon>
    </lineage>
</organism>
<proteinExistence type="predicted"/>
<dbReference type="Proteomes" id="UP001489897">
    <property type="component" value="Unassembled WGS sequence"/>
</dbReference>
<accession>A0ABU9S2Y3</accession>
<keyword evidence="4" id="KW-1134">Transmembrane beta strand</keyword>
<dbReference type="InterPro" id="IPR023614">
    <property type="entry name" value="Porin_dom_sf"/>
</dbReference>
<dbReference type="PANTHER" id="PTHR34501:SF9">
    <property type="entry name" value="MAJOR OUTER MEMBRANE PROTEIN P.IA"/>
    <property type="match status" value="1"/>
</dbReference>
<dbReference type="PANTHER" id="PTHR34501">
    <property type="entry name" value="PROTEIN YDDL-RELATED"/>
    <property type="match status" value="1"/>
</dbReference>
<evidence type="ECO:0000256" key="4">
    <source>
        <dbReference type="ARBA" id="ARBA00022452"/>
    </source>
</evidence>
<comment type="subcellular location">
    <subcellularLocation>
        <location evidence="1">Cell outer membrane</location>
        <topology evidence="1">Multi-pass membrane protein</topology>
    </subcellularLocation>
</comment>
<dbReference type="InterPro" id="IPR050298">
    <property type="entry name" value="Gram-neg_bact_OMP"/>
</dbReference>
<evidence type="ECO:0000256" key="10">
    <source>
        <dbReference type="ARBA" id="ARBA00023237"/>
    </source>
</evidence>
<reference evidence="13 14" key="1">
    <citation type="submission" date="2024-01" db="EMBL/GenBank/DDBJ databases">
        <title>The diversity of rhizobia nodulating Mimosa spp. in eleven states of Brazil covering several biomes is determined by host plant, location, and edaphic factors.</title>
        <authorList>
            <person name="Rouws L."/>
            <person name="Barauna A."/>
            <person name="Beukes C."/>
            <person name="De Faria S.M."/>
            <person name="Gross E."/>
            <person name="Dos Reis Junior F.B."/>
            <person name="Simon M."/>
            <person name="Maluk M."/>
            <person name="Odee D.W."/>
            <person name="Kenicer G."/>
            <person name="Young J.P.W."/>
            <person name="Reis V.M."/>
            <person name="Zilli J."/>
            <person name="James E.K."/>
        </authorList>
    </citation>
    <scope>NUCLEOTIDE SEQUENCE [LARGE SCALE GENOMIC DNA]</scope>
    <source>
        <strain evidence="13 14">JPY167</strain>
    </source>
</reference>
<keyword evidence="3" id="KW-0813">Transport</keyword>
<dbReference type="RefSeq" id="WP_342949904.1">
    <property type="nucleotide sequence ID" value="NZ_JAYMRV010000015.1"/>
</dbReference>
<evidence type="ECO:0000259" key="12">
    <source>
        <dbReference type="Pfam" id="PF13609"/>
    </source>
</evidence>
<keyword evidence="7" id="KW-0406">Ion transport</keyword>
<evidence type="ECO:0000256" key="6">
    <source>
        <dbReference type="ARBA" id="ARBA00022729"/>
    </source>
</evidence>
<feature type="chain" id="PRO_5047221566" evidence="11">
    <location>
        <begin position="22"/>
        <end position="388"/>
    </location>
</feature>
<comment type="subunit">
    <text evidence="2">Homotrimer.</text>
</comment>
<gene>
    <name evidence="13" type="ORF">VSR73_34845</name>
</gene>
<dbReference type="PRINTS" id="PR00184">
    <property type="entry name" value="NEISSPPORIN"/>
</dbReference>
<protein>
    <submittedName>
        <fullName evidence="13">Porin</fullName>
    </submittedName>
</protein>
<keyword evidence="10" id="KW-0998">Cell outer membrane</keyword>
<evidence type="ECO:0000256" key="1">
    <source>
        <dbReference type="ARBA" id="ARBA00004571"/>
    </source>
</evidence>
<name>A0ABU9S2Y3_9BURK</name>
<keyword evidence="14" id="KW-1185">Reference proteome</keyword>
<evidence type="ECO:0000313" key="13">
    <source>
        <dbReference type="EMBL" id="MEM5426197.1"/>
    </source>
</evidence>
<comment type="caution">
    <text evidence="13">The sequence shown here is derived from an EMBL/GenBank/DDBJ whole genome shotgun (WGS) entry which is preliminary data.</text>
</comment>
<dbReference type="PRINTS" id="PR00182">
    <property type="entry name" value="ECOLNEIPORIN"/>
</dbReference>
<dbReference type="SUPFAM" id="SSF56935">
    <property type="entry name" value="Porins"/>
    <property type="match status" value="1"/>
</dbReference>